<gene>
    <name evidence="2" type="ORF">Zmor_012871</name>
</gene>
<dbReference type="InterPro" id="IPR015897">
    <property type="entry name" value="CHK_kinase-like"/>
</dbReference>
<dbReference type="InterPro" id="IPR011009">
    <property type="entry name" value="Kinase-like_dom_sf"/>
</dbReference>
<dbReference type="Gene3D" id="3.90.1200.10">
    <property type="match status" value="1"/>
</dbReference>
<dbReference type="PANTHER" id="PTHR11012">
    <property type="entry name" value="PROTEIN KINASE-LIKE DOMAIN-CONTAINING"/>
    <property type="match status" value="1"/>
</dbReference>
<dbReference type="EMBL" id="JALNTZ010000004">
    <property type="protein sequence ID" value="KAJ3653631.1"/>
    <property type="molecule type" value="Genomic_DNA"/>
</dbReference>
<accession>A0AA38MEQ8</accession>
<feature type="domain" description="CHK kinase-like" evidence="1">
    <location>
        <begin position="92"/>
        <end position="260"/>
    </location>
</feature>
<evidence type="ECO:0000313" key="2">
    <source>
        <dbReference type="EMBL" id="KAJ3653631.1"/>
    </source>
</evidence>
<comment type="caution">
    <text evidence="2">The sequence shown here is derived from an EMBL/GenBank/DDBJ whole genome shotgun (WGS) entry which is preliminary data.</text>
</comment>
<keyword evidence="3" id="KW-1185">Reference proteome</keyword>
<dbReference type="Proteomes" id="UP001168821">
    <property type="component" value="Unassembled WGS sequence"/>
</dbReference>
<dbReference type="PANTHER" id="PTHR11012:SF48">
    <property type="entry name" value="CHK KINASE-LIKE DOMAIN-CONTAINING PROTEIN-RELATED"/>
    <property type="match status" value="1"/>
</dbReference>
<organism evidence="2 3">
    <name type="scientific">Zophobas morio</name>
    <dbReference type="NCBI Taxonomy" id="2755281"/>
    <lineage>
        <taxon>Eukaryota</taxon>
        <taxon>Metazoa</taxon>
        <taxon>Ecdysozoa</taxon>
        <taxon>Arthropoda</taxon>
        <taxon>Hexapoda</taxon>
        <taxon>Insecta</taxon>
        <taxon>Pterygota</taxon>
        <taxon>Neoptera</taxon>
        <taxon>Endopterygota</taxon>
        <taxon>Coleoptera</taxon>
        <taxon>Polyphaga</taxon>
        <taxon>Cucujiformia</taxon>
        <taxon>Tenebrionidae</taxon>
        <taxon>Zophobas</taxon>
    </lineage>
</organism>
<dbReference type="SMART" id="SM00587">
    <property type="entry name" value="CHK"/>
    <property type="match status" value="2"/>
</dbReference>
<dbReference type="SUPFAM" id="SSF56112">
    <property type="entry name" value="Protein kinase-like (PK-like)"/>
    <property type="match status" value="2"/>
</dbReference>
<protein>
    <recommendedName>
        <fullName evidence="1">CHK kinase-like domain-containing protein</fullName>
    </recommendedName>
</protein>
<dbReference type="InterPro" id="IPR004119">
    <property type="entry name" value="EcKL"/>
</dbReference>
<evidence type="ECO:0000259" key="1">
    <source>
        <dbReference type="SMART" id="SM00587"/>
    </source>
</evidence>
<name>A0AA38MEQ8_9CUCU</name>
<proteinExistence type="predicted"/>
<feature type="domain" description="CHK kinase-like" evidence="1">
    <location>
        <begin position="407"/>
        <end position="579"/>
    </location>
</feature>
<dbReference type="Pfam" id="PF02958">
    <property type="entry name" value="EcKL"/>
    <property type="match status" value="2"/>
</dbReference>
<evidence type="ECO:0000313" key="3">
    <source>
        <dbReference type="Proteomes" id="UP001168821"/>
    </source>
</evidence>
<reference evidence="2" key="1">
    <citation type="journal article" date="2023" name="G3 (Bethesda)">
        <title>Whole genome assemblies of Zophobas morio and Tenebrio molitor.</title>
        <authorList>
            <person name="Kaur S."/>
            <person name="Stinson S.A."/>
            <person name="diCenzo G.C."/>
        </authorList>
    </citation>
    <scope>NUCLEOTIDE SEQUENCE</scope>
    <source>
        <strain evidence="2">QUZm001</strain>
    </source>
</reference>
<sequence length="646" mass="74893">MGDLHFTLKDCDDVVKQCLQTTEVRTTDFEIIPRHNDNFIFKITIDRPDKQTLYFYAKSKCSRPRNVAIFDGFKGFDAKIAPKFVCGKSDLLFFEDLTCQRFQTNLGLFDLRHVRGVLGVLAEFHGAGLAFDRTGTKKLQEYGLETSNFHVDEVGDLVWGLVDNKEVVDEVRKNLDDRQESKFAKTLCHGNLTWRNILFHYANGVPDGCKLVNFGGKLYAPPAYDVLQAIFFNTNENFRQCELQNLVIYYHKKLDEALKKYDLTIEELLPLEQFQLSIQDVLPLIKIENVTLNKKDGDDSARLALKEALEFSRLTREDCYVVVKNAINSYDYDLQSFHLNHERLTIKIRHNLDDKIINCIVKTKSKDDSFKKELFIYGTFVPKLHQLNISLINDCLPQCYHHKPEDLVLEDLQDFVCQSEPFDFQLLSIVVKKLAQFHACSFLIEEEMSKKLKTTYRLTSDYDDALKDSFFVSNLNLVKDSLHLFPHKEDNLTKLLPNLVENFAKPSDRFRNVVSIGVLSSSKIQIRSDNVDCRFVDFQTATYCPPAFDFLSLLYLTTQNNENELKKIYHDELGKIAAAHNHNLEKFFSYHEFVDSVEFYRPQVIMQALIYNSNKEQQLSENPTSRLKLQQLVVDLYEVCNKLPNV</sequence>
<dbReference type="AlphaFoldDB" id="A0AA38MEQ8"/>